<dbReference type="Proteomes" id="UP000008549">
    <property type="component" value="Unassembled WGS sequence"/>
</dbReference>
<reference evidence="2 3" key="2">
    <citation type="journal article" date="2011" name="PLoS Genet.">
        <title>Caenorhabditis briggsae recombinant inbred line genotypes reveal inter-strain incompatibility and the evolution of recombination.</title>
        <authorList>
            <person name="Ross J.A."/>
            <person name="Koboldt D.C."/>
            <person name="Staisch J.E."/>
            <person name="Chamberlin H.M."/>
            <person name="Gupta B.P."/>
            <person name="Miller R.D."/>
            <person name="Baird S.E."/>
            <person name="Haag E.S."/>
        </authorList>
    </citation>
    <scope>NUCLEOTIDE SEQUENCE [LARGE SCALE GENOMIC DNA]</scope>
    <source>
        <strain evidence="2 3">AF16</strain>
    </source>
</reference>
<dbReference type="GeneID" id="8586436"/>
<dbReference type="AlphaFoldDB" id="A8XJQ3"/>
<feature type="region of interest" description="Disordered" evidence="1">
    <location>
        <begin position="411"/>
        <end position="431"/>
    </location>
</feature>
<gene>
    <name evidence="2 4" type="ORF">CBG14302</name>
    <name evidence="2" type="ORF">CBG_14302</name>
</gene>
<evidence type="ECO:0000313" key="3">
    <source>
        <dbReference type="Proteomes" id="UP000008549"/>
    </source>
</evidence>
<sequence length="703" mass="81294">MHHTIKTEPNHGYSPPPIRQFLIKEELIDNSYSLSIPENTVEQEVIDEWLSEIYSGMVKNDSFREPIRSLMSETAQMEENFSTGNGYMQYQTQGNLVTPSFNGWYPTQVPELTTKQEFISENLQLTTREEDVQEDNVVEVCFILLETEMYRTIETDPNHEYSLPPLRQTLIKEELIDNSYLFSIPENTVKQNRIDKTLESETCDEICNNEFFRTPLRSFMFDTAQPEEHILTGNVYMQYQNQSNLVTPSCNAFFPTQVSGLTIKQDSISENLQLASREEDAQRDNLVMEMYRTIKTDPNHEHSPSPLLQSLIKKEVIDDSYSFTIPENTVKQGAFDKRLEQKICNGMVKNGYQTQSNPALPSFIGLLSTQIPGMPIKKETNSENRQVALPEKHNEDDNIVGEWDASTELDHLPNSGNSDSEEATVSQEAFTGSTRKSFTQWSSEWDNLIMNEFFNCIRTKRLGFKIIAEAFLKKHEVGISLNTVILCFKRVFKKRLRDPNVPEKEKMKMQKATKSWKMTKRYQEEVLNNRRPIGRIFNTKATSVRTTQWSKSWDKIIMDEFMKIAMNESLDVFSVNKFCEKFKDEHNLATPVSRLVKNFEQAFNERLKDVNVELDSKLKMLLKHKTKVPLELTKQFASLGNIQYTNTGAVQSYLPNNYPSMPFVVGFMPLDVSSWSPYTFVPHNYFMTNQYQNNISGFPPGTI</sequence>
<dbReference type="RefSeq" id="XP_045095385.1">
    <property type="nucleotide sequence ID" value="XM_045239531.1"/>
</dbReference>
<dbReference type="WormBase" id="CBG14302">
    <property type="protein sequence ID" value="CBP38286"/>
    <property type="gene ID" value="WBGene00034849"/>
</dbReference>
<evidence type="ECO:0000313" key="4">
    <source>
        <dbReference type="WormBase" id="CBG14302"/>
    </source>
</evidence>
<evidence type="ECO:0000256" key="1">
    <source>
        <dbReference type="SAM" id="MobiDB-lite"/>
    </source>
</evidence>
<accession>A8XJQ3</accession>
<organism evidence="2 3">
    <name type="scientific">Caenorhabditis briggsae</name>
    <dbReference type="NCBI Taxonomy" id="6238"/>
    <lineage>
        <taxon>Eukaryota</taxon>
        <taxon>Metazoa</taxon>
        <taxon>Ecdysozoa</taxon>
        <taxon>Nematoda</taxon>
        <taxon>Chromadorea</taxon>
        <taxon>Rhabditida</taxon>
        <taxon>Rhabditina</taxon>
        <taxon>Rhabditomorpha</taxon>
        <taxon>Rhabditoidea</taxon>
        <taxon>Rhabditidae</taxon>
        <taxon>Peloderinae</taxon>
        <taxon>Caenorhabditis</taxon>
    </lineage>
</organism>
<dbReference type="CTD" id="8586436"/>
<protein>
    <submittedName>
        <fullName evidence="2">Protein CBG14302</fullName>
    </submittedName>
</protein>
<keyword evidence="3" id="KW-1185">Reference proteome</keyword>
<reference evidence="2 3" key="1">
    <citation type="journal article" date="2003" name="PLoS Biol.">
        <title>The genome sequence of Caenorhabditis briggsae: a platform for comparative genomics.</title>
        <authorList>
            <person name="Stein L.D."/>
            <person name="Bao Z."/>
            <person name="Blasiar D."/>
            <person name="Blumenthal T."/>
            <person name="Brent M.R."/>
            <person name="Chen N."/>
            <person name="Chinwalla A."/>
            <person name="Clarke L."/>
            <person name="Clee C."/>
            <person name="Coghlan A."/>
            <person name="Coulson A."/>
            <person name="D'Eustachio P."/>
            <person name="Fitch D.H."/>
            <person name="Fulton L.A."/>
            <person name="Fulton R.E."/>
            <person name="Griffiths-Jones S."/>
            <person name="Harris T.W."/>
            <person name="Hillier L.W."/>
            <person name="Kamath R."/>
            <person name="Kuwabara P.E."/>
            <person name="Mardis E.R."/>
            <person name="Marra M.A."/>
            <person name="Miner T.L."/>
            <person name="Minx P."/>
            <person name="Mullikin J.C."/>
            <person name="Plumb R.W."/>
            <person name="Rogers J."/>
            <person name="Schein J.E."/>
            <person name="Sohrmann M."/>
            <person name="Spieth J."/>
            <person name="Stajich J.E."/>
            <person name="Wei C."/>
            <person name="Willey D."/>
            <person name="Wilson R.K."/>
            <person name="Durbin R."/>
            <person name="Waterston R.H."/>
        </authorList>
    </citation>
    <scope>NUCLEOTIDE SEQUENCE [LARGE SCALE GENOMIC DNA]</scope>
    <source>
        <strain evidence="2 3">AF16</strain>
    </source>
</reference>
<dbReference type="InParanoid" id="A8XJQ3"/>
<name>A8XJQ3_CAEBR</name>
<evidence type="ECO:0000313" key="2">
    <source>
        <dbReference type="EMBL" id="CAP32879.2"/>
    </source>
</evidence>
<dbReference type="HOGENOM" id="CLU_392436_0_0_1"/>
<dbReference type="KEGG" id="cbr:CBG_14302"/>
<dbReference type="EMBL" id="HE600983">
    <property type="protein sequence ID" value="CAP32879.2"/>
    <property type="molecule type" value="Genomic_DNA"/>
</dbReference>
<feature type="compositionally biased region" description="Polar residues" evidence="1">
    <location>
        <begin position="414"/>
        <end position="431"/>
    </location>
</feature>
<proteinExistence type="predicted"/>